<gene>
    <name evidence="2" type="ORF">SAMN05878282_101201</name>
</gene>
<evidence type="ECO:0000256" key="1">
    <source>
        <dbReference type="SAM" id="Coils"/>
    </source>
</evidence>
<reference evidence="2 3" key="1">
    <citation type="submission" date="2017-01" db="EMBL/GenBank/DDBJ databases">
        <authorList>
            <person name="Mah S.A."/>
            <person name="Swanson W.J."/>
            <person name="Moy G.W."/>
            <person name="Vacquier V.D."/>
        </authorList>
    </citation>
    <scope>NUCLEOTIDE SEQUENCE [LARGE SCALE GENOMIC DNA]</scope>
    <source>
        <strain evidence="2 3">RU36E</strain>
    </source>
</reference>
<dbReference type="Proteomes" id="UP000185841">
    <property type="component" value="Unassembled WGS sequence"/>
</dbReference>
<evidence type="ECO:0008006" key="4">
    <source>
        <dbReference type="Google" id="ProtNLM"/>
    </source>
</evidence>
<dbReference type="AlphaFoldDB" id="A0A1N6NBV8"/>
<name>A0A1N6NBV8_AQUAC</name>
<evidence type="ECO:0000313" key="3">
    <source>
        <dbReference type="Proteomes" id="UP000185841"/>
    </source>
</evidence>
<evidence type="ECO:0000313" key="2">
    <source>
        <dbReference type="EMBL" id="SIP89545.1"/>
    </source>
</evidence>
<proteinExistence type="predicted"/>
<accession>A0A1N6NBV8</accession>
<feature type="coiled-coil region" evidence="1">
    <location>
        <begin position="173"/>
        <end position="207"/>
    </location>
</feature>
<protein>
    <recommendedName>
        <fullName evidence="4">DUF3102 domain-containing protein</fullName>
    </recommendedName>
</protein>
<sequence length="308" mass="33136">MMARQASKGGVALAPDAPLDAEVILSQQNQVAVLSAEQDSQVRAVAEQLGYQLPADCTDPDLIQRDIAANMRRSVEACLEVGRGLQVLKTACGHGNFLPRLEALGIERFVAAKFIAAAIKFSSLPASSALTKAIGSQSKLIEMLVLDDGELQELELTGQTGELTLDDVATMSVKELRKALREAREDKKALQQVAASKNDKIDELSAQLAKKPLVIVLPPDQEAKQLRQEVAALAFEAEADITGKLREGFAKLQQHSESTGADHASWKAGLVAHLERMLQALKSEFHLPEVDAGSGIEQFPWLNGQGDA</sequence>
<keyword evidence="1" id="KW-0175">Coiled coil</keyword>
<organism evidence="2 3">
    <name type="scientific">Aquipseudomonas alcaligenes</name>
    <name type="common">Pseudomonas alcaligenes</name>
    <dbReference type="NCBI Taxonomy" id="43263"/>
    <lineage>
        <taxon>Bacteria</taxon>
        <taxon>Pseudomonadati</taxon>
        <taxon>Pseudomonadota</taxon>
        <taxon>Gammaproteobacteria</taxon>
        <taxon>Pseudomonadales</taxon>
        <taxon>Pseudomonadaceae</taxon>
        <taxon>Aquipseudomonas</taxon>
    </lineage>
</organism>
<dbReference type="RefSeq" id="WP_076423529.1">
    <property type="nucleotide sequence ID" value="NZ_FTMP01000001.1"/>
</dbReference>
<dbReference type="EMBL" id="FTMP01000001">
    <property type="protein sequence ID" value="SIP89545.1"/>
    <property type="molecule type" value="Genomic_DNA"/>
</dbReference>